<proteinExistence type="predicted"/>
<feature type="region of interest" description="Disordered" evidence="1">
    <location>
        <begin position="1"/>
        <end position="24"/>
    </location>
</feature>
<dbReference type="Proteomes" id="UP001157418">
    <property type="component" value="Unassembled WGS sequence"/>
</dbReference>
<feature type="compositionally biased region" description="Polar residues" evidence="1">
    <location>
        <begin position="1"/>
        <end position="11"/>
    </location>
</feature>
<reference evidence="2 3" key="1">
    <citation type="submission" date="2022-01" db="EMBL/GenBank/DDBJ databases">
        <authorList>
            <person name="Xiong W."/>
            <person name="Schranz E."/>
        </authorList>
    </citation>
    <scope>NUCLEOTIDE SEQUENCE [LARGE SCALE GENOMIC DNA]</scope>
</reference>
<evidence type="ECO:0000313" key="2">
    <source>
        <dbReference type="EMBL" id="CAH1452641.1"/>
    </source>
</evidence>
<keyword evidence="3" id="KW-1185">Reference proteome</keyword>
<protein>
    <submittedName>
        <fullName evidence="2">Uncharacterized protein</fullName>
    </submittedName>
</protein>
<organism evidence="2 3">
    <name type="scientific">Lactuca virosa</name>
    <dbReference type="NCBI Taxonomy" id="75947"/>
    <lineage>
        <taxon>Eukaryota</taxon>
        <taxon>Viridiplantae</taxon>
        <taxon>Streptophyta</taxon>
        <taxon>Embryophyta</taxon>
        <taxon>Tracheophyta</taxon>
        <taxon>Spermatophyta</taxon>
        <taxon>Magnoliopsida</taxon>
        <taxon>eudicotyledons</taxon>
        <taxon>Gunneridae</taxon>
        <taxon>Pentapetalae</taxon>
        <taxon>asterids</taxon>
        <taxon>campanulids</taxon>
        <taxon>Asterales</taxon>
        <taxon>Asteraceae</taxon>
        <taxon>Cichorioideae</taxon>
        <taxon>Cichorieae</taxon>
        <taxon>Lactucinae</taxon>
        <taxon>Lactuca</taxon>
    </lineage>
</organism>
<evidence type="ECO:0000256" key="1">
    <source>
        <dbReference type="SAM" id="MobiDB-lite"/>
    </source>
</evidence>
<evidence type="ECO:0000313" key="3">
    <source>
        <dbReference type="Proteomes" id="UP001157418"/>
    </source>
</evidence>
<gene>
    <name evidence="2" type="ORF">LVIROSA_LOCUS37930</name>
</gene>
<dbReference type="AlphaFoldDB" id="A0AAU9PQX2"/>
<name>A0AAU9PQX2_9ASTR</name>
<accession>A0AAU9PQX2</accession>
<comment type="caution">
    <text evidence="2">The sequence shown here is derived from an EMBL/GenBank/DDBJ whole genome shotgun (WGS) entry which is preliminary data.</text>
</comment>
<dbReference type="EMBL" id="CAKMRJ010005745">
    <property type="protein sequence ID" value="CAH1452641.1"/>
    <property type="molecule type" value="Genomic_DNA"/>
</dbReference>
<sequence>MYKASGETQDNIVLEDPLKTQHHDALHPDPDEELLDELLFNNDSASIAARPLFSSFNLPTKPSSSSLVYDFGLSSSSSKLVDEEIKIDDQAQIYLGDET</sequence>